<keyword evidence="2" id="KW-1133">Transmembrane helix</keyword>
<dbReference type="PANTHER" id="PTHR43318:SF1">
    <property type="entry name" value="POLYSACCHARIDE BIOSYNTHESIS PROTEIN EPSC-RELATED"/>
    <property type="match status" value="1"/>
</dbReference>
<evidence type="ECO:0000313" key="5">
    <source>
        <dbReference type="Proteomes" id="UP001319104"/>
    </source>
</evidence>
<dbReference type="EMBL" id="JAHCMY010000001">
    <property type="protein sequence ID" value="MBS9523266.1"/>
    <property type="molecule type" value="Genomic_DNA"/>
</dbReference>
<dbReference type="Gene3D" id="3.40.50.720">
    <property type="entry name" value="NAD(P)-binding Rossmann-like Domain"/>
    <property type="match status" value="2"/>
</dbReference>
<dbReference type="Pfam" id="PF02719">
    <property type="entry name" value="Polysacc_synt_2"/>
    <property type="match status" value="1"/>
</dbReference>
<dbReference type="InterPro" id="IPR051203">
    <property type="entry name" value="Polysaccharide_Synthase-Rel"/>
</dbReference>
<keyword evidence="2" id="KW-0472">Membrane</keyword>
<dbReference type="CDD" id="cd05237">
    <property type="entry name" value="UDP_invert_4-6DH_SDR_e"/>
    <property type="match status" value="1"/>
</dbReference>
<dbReference type="RefSeq" id="WP_213944123.1">
    <property type="nucleotide sequence ID" value="NZ_JAHCMY010000001.1"/>
</dbReference>
<comment type="similarity">
    <text evidence="1">Belongs to the polysaccharide synthase family.</text>
</comment>
<protein>
    <submittedName>
        <fullName evidence="4">Polysaccharide biosynthesis protein</fullName>
    </submittedName>
</protein>
<dbReference type="InterPro" id="IPR003869">
    <property type="entry name" value="Polysac_CapD-like"/>
</dbReference>
<comment type="caution">
    <text evidence="4">The sequence shown here is derived from an EMBL/GenBank/DDBJ whole genome shotgun (WGS) entry which is preliminary data.</text>
</comment>
<gene>
    <name evidence="4" type="ORF">KI659_04470</name>
</gene>
<proteinExistence type="inferred from homology"/>
<evidence type="ECO:0000259" key="3">
    <source>
        <dbReference type="Pfam" id="PF02719"/>
    </source>
</evidence>
<dbReference type="PANTHER" id="PTHR43318">
    <property type="entry name" value="UDP-N-ACETYLGLUCOSAMINE 4,6-DEHYDRATASE"/>
    <property type="match status" value="1"/>
</dbReference>
<dbReference type="SUPFAM" id="SSF51735">
    <property type="entry name" value="NAD(P)-binding Rossmann-fold domains"/>
    <property type="match status" value="2"/>
</dbReference>
<evidence type="ECO:0000313" key="4">
    <source>
        <dbReference type="EMBL" id="MBS9523266.1"/>
    </source>
</evidence>
<feature type="transmembrane region" description="Helical" evidence="2">
    <location>
        <begin position="110"/>
        <end position="130"/>
    </location>
</feature>
<dbReference type="AlphaFoldDB" id="A0AAP2G3R5"/>
<feature type="domain" description="Polysaccharide biosynthesis protein CapD-like" evidence="3">
    <location>
        <begin position="291"/>
        <end position="581"/>
    </location>
</feature>
<accession>A0AAP2G3R5</accession>
<feature type="transmembrane region" description="Helical" evidence="2">
    <location>
        <begin position="12"/>
        <end position="33"/>
    </location>
</feature>
<dbReference type="InterPro" id="IPR036291">
    <property type="entry name" value="NAD(P)-bd_dom_sf"/>
</dbReference>
<evidence type="ECO:0000256" key="2">
    <source>
        <dbReference type="SAM" id="Phobius"/>
    </source>
</evidence>
<feature type="transmembrane region" description="Helical" evidence="2">
    <location>
        <begin position="45"/>
        <end position="69"/>
    </location>
</feature>
<dbReference type="Proteomes" id="UP001319104">
    <property type="component" value="Unassembled WGS sequence"/>
</dbReference>
<feature type="transmembrane region" description="Helical" evidence="2">
    <location>
        <begin position="81"/>
        <end position="104"/>
    </location>
</feature>
<name>A0AAP2G3R5_9BACT</name>
<dbReference type="Pfam" id="PF13727">
    <property type="entry name" value="CoA_binding_3"/>
    <property type="match status" value="1"/>
</dbReference>
<keyword evidence="2" id="KW-0812">Transmembrane</keyword>
<organism evidence="4 5">
    <name type="scientific">Litoribacter ruber</name>
    <dbReference type="NCBI Taxonomy" id="702568"/>
    <lineage>
        <taxon>Bacteria</taxon>
        <taxon>Pseudomonadati</taxon>
        <taxon>Bacteroidota</taxon>
        <taxon>Cytophagia</taxon>
        <taxon>Cytophagales</taxon>
        <taxon>Cyclobacteriaceae</taxon>
        <taxon>Litoribacter</taxon>
    </lineage>
</organism>
<keyword evidence="5" id="KW-1185">Reference proteome</keyword>
<reference evidence="4 5" key="1">
    <citation type="submission" date="2021-05" db="EMBL/GenBank/DDBJ databases">
        <authorList>
            <person name="Zhang Z.D."/>
            <person name="Osman G."/>
        </authorList>
    </citation>
    <scope>NUCLEOTIDE SEQUENCE [LARGE SCALE GENOMIC DNA]</scope>
    <source>
        <strain evidence="4 5">KCTC 32217</strain>
    </source>
</reference>
<evidence type="ECO:0000256" key="1">
    <source>
        <dbReference type="ARBA" id="ARBA00007430"/>
    </source>
</evidence>
<sequence length="637" mass="71078">MEFLSRVSILPRWAVALFDSLILVFAIFIGFTLRYNFDFSGLEAYSIPAGLMLFLICGWVAMLITKSYLGIIRHTSLRDGVILAKMVVITSVLATLANFTAVHFLGQEWILSSAVLLISAGVALMTLLFYRMIIKELFGYIKHSNKDIIPVAVFGAGEAGILAQEIYANDNQVKKRVVAFLDDDPNKAGKILSGAKIYLGLEILASVVAKYKIRELVISVQELSPTRRRQIIDECLRLNVHATIIPPVKEWINGSLGSNEIREVKIEDLLSREEIGLDNDQVKNDIAGRVIMVTGAAGSIGSQLIRQLQKYNPRQILLVDQAESPLYTLYTEVCSSAKEISFVPLLADIRKRKGMSRIISKYRPQIIYHAAAYKHVPMMEEFPEEAIKANILGTRTLADLAVINHVEKFVMVSTDKAVNPTNVMGASKRIAEMYVQALNDAIADTGDHRRTRFVTTRFGNVLGSNGSVIPLFKNQIKNGGPVTVTHPNITRYFMTIPEACQLVIEAGVMGNGGEVFVFDMGEPIKILDLAKKMIQLSGKKLWKDIGIEFSGLRQGEKLYEELLTSSEKVIETHHPKIMIAKVKKVNFEAIVNKVEAFKVLRDKNSDIALVSHMKKIVPEYISNASRFSFLDKMELKQ</sequence>